<name>A0A8J3S7R9_PLARO</name>
<dbReference type="Proteomes" id="UP000655044">
    <property type="component" value="Unassembled WGS sequence"/>
</dbReference>
<comment type="caution">
    <text evidence="1">The sequence shown here is derived from an EMBL/GenBank/DDBJ whole genome shotgun (WGS) entry which is preliminary data.</text>
</comment>
<gene>
    <name evidence="1" type="ORF">Pro02_72610</name>
</gene>
<dbReference type="AlphaFoldDB" id="A0A8J3S7R9"/>
<protein>
    <submittedName>
        <fullName evidence="1">Uncharacterized protein</fullName>
    </submittedName>
</protein>
<dbReference type="RefSeq" id="WP_141703885.1">
    <property type="nucleotide sequence ID" value="NZ_BMQP01000062.1"/>
</dbReference>
<sequence length="59" mass="6652">MTTLLGHHARVTIPEPDPDDPLPAWLHEHIMSAVRPALEGRGEINALERMWEADENGEE</sequence>
<evidence type="ECO:0000313" key="1">
    <source>
        <dbReference type="EMBL" id="GIH88853.1"/>
    </source>
</evidence>
<organism evidence="1 2">
    <name type="scientific">Planobispora rosea</name>
    <dbReference type="NCBI Taxonomy" id="35762"/>
    <lineage>
        <taxon>Bacteria</taxon>
        <taxon>Bacillati</taxon>
        <taxon>Actinomycetota</taxon>
        <taxon>Actinomycetes</taxon>
        <taxon>Streptosporangiales</taxon>
        <taxon>Streptosporangiaceae</taxon>
        <taxon>Planobispora</taxon>
    </lineage>
</organism>
<reference evidence="1" key="1">
    <citation type="submission" date="2021-01" db="EMBL/GenBank/DDBJ databases">
        <title>Whole genome shotgun sequence of Planobispora rosea NBRC 15558.</title>
        <authorList>
            <person name="Komaki H."/>
            <person name="Tamura T."/>
        </authorList>
    </citation>
    <scope>NUCLEOTIDE SEQUENCE</scope>
    <source>
        <strain evidence="1">NBRC 15558</strain>
    </source>
</reference>
<keyword evidence="2" id="KW-1185">Reference proteome</keyword>
<accession>A0A8J3S7R9</accession>
<proteinExistence type="predicted"/>
<evidence type="ECO:0000313" key="2">
    <source>
        <dbReference type="Proteomes" id="UP000655044"/>
    </source>
</evidence>
<dbReference type="EMBL" id="BOOI01000092">
    <property type="protein sequence ID" value="GIH88853.1"/>
    <property type="molecule type" value="Genomic_DNA"/>
</dbReference>